<accession>A0A0L0FG42</accession>
<dbReference type="OrthoDB" id="1697690at2759"/>
<comment type="function">
    <text evidence="9">Mediates the uptake of pyruvate into mitochondria.</text>
</comment>
<evidence type="ECO:0000256" key="8">
    <source>
        <dbReference type="ARBA" id="ARBA00023136"/>
    </source>
</evidence>
<keyword evidence="11" id="KW-1185">Reference proteome</keyword>
<dbReference type="InterPro" id="IPR005336">
    <property type="entry name" value="MPC"/>
</dbReference>
<dbReference type="RefSeq" id="XP_014149649.1">
    <property type="nucleotide sequence ID" value="XM_014294174.1"/>
</dbReference>
<dbReference type="GO" id="GO:0005743">
    <property type="term" value="C:mitochondrial inner membrane"/>
    <property type="evidence" value="ECO:0007669"/>
    <property type="project" value="UniProtKB-SubCell"/>
</dbReference>
<feature type="non-terminal residue" evidence="10">
    <location>
        <position position="1"/>
    </location>
</feature>
<comment type="subcellular location">
    <subcellularLocation>
        <location evidence="1 9">Mitochondrion inner membrane</location>
        <topology evidence="1 9">Multi-pass membrane protein</topology>
    </subcellularLocation>
</comment>
<dbReference type="GO" id="GO:0006850">
    <property type="term" value="P:pyruvate import into mitochondria"/>
    <property type="evidence" value="ECO:0007669"/>
    <property type="project" value="InterPro"/>
</dbReference>
<dbReference type="GeneID" id="25912237"/>
<dbReference type="Proteomes" id="UP000054560">
    <property type="component" value="Unassembled WGS sequence"/>
</dbReference>
<dbReference type="EMBL" id="KQ243443">
    <property type="protein sequence ID" value="KNC75747.1"/>
    <property type="molecule type" value="Genomic_DNA"/>
</dbReference>
<name>A0A0L0FG42_9EUKA</name>
<evidence type="ECO:0000256" key="7">
    <source>
        <dbReference type="ARBA" id="ARBA00023128"/>
    </source>
</evidence>
<evidence type="ECO:0000256" key="5">
    <source>
        <dbReference type="ARBA" id="ARBA00022792"/>
    </source>
</evidence>
<keyword evidence="3 9" id="KW-0813">Transport</keyword>
<proteinExistence type="inferred from homology"/>
<keyword evidence="5 9" id="KW-0999">Mitochondrion inner membrane</keyword>
<dbReference type="STRING" id="667725.A0A0L0FG42"/>
<keyword evidence="6" id="KW-1133">Transmembrane helix</keyword>
<comment type="similarity">
    <text evidence="2 9">Belongs to the mitochondrial pyruvate carrier (MPC) (TC 2.A.105) family.</text>
</comment>
<reference evidence="10 11" key="1">
    <citation type="submission" date="2011-02" db="EMBL/GenBank/DDBJ databases">
        <title>The Genome Sequence of Sphaeroforma arctica JP610.</title>
        <authorList>
            <consortium name="The Broad Institute Genome Sequencing Platform"/>
            <person name="Russ C."/>
            <person name="Cuomo C."/>
            <person name="Young S.K."/>
            <person name="Zeng Q."/>
            <person name="Gargeya S."/>
            <person name="Alvarado L."/>
            <person name="Berlin A."/>
            <person name="Chapman S.B."/>
            <person name="Chen Z."/>
            <person name="Freedman E."/>
            <person name="Gellesch M."/>
            <person name="Goldberg J."/>
            <person name="Griggs A."/>
            <person name="Gujja S."/>
            <person name="Heilman E."/>
            <person name="Heiman D."/>
            <person name="Howarth C."/>
            <person name="Mehta T."/>
            <person name="Neiman D."/>
            <person name="Pearson M."/>
            <person name="Roberts A."/>
            <person name="Saif S."/>
            <person name="Shea T."/>
            <person name="Shenoy N."/>
            <person name="Sisk P."/>
            <person name="Stolte C."/>
            <person name="Sykes S."/>
            <person name="White J."/>
            <person name="Yandava C."/>
            <person name="Burger G."/>
            <person name="Gray M.W."/>
            <person name="Holland P.W.H."/>
            <person name="King N."/>
            <person name="Lang F.B.F."/>
            <person name="Roger A.J."/>
            <person name="Ruiz-Trillo I."/>
            <person name="Haas B."/>
            <person name="Nusbaum C."/>
            <person name="Birren B."/>
        </authorList>
    </citation>
    <scope>NUCLEOTIDE SEQUENCE [LARGE SCALE GENOMIC DNA]</scope>
    <source>
        <strain evidence="10 11">JP610</strain>
    </source>
</reference>
<keyword evidence="4" id="KW-0812">Transmembrane</keyword>
<keyword evidence="8" id="KW-0472">Membrane</keyword>
<gene>
    <name evidence="10" type="ORF">SARC_11733</name>
</gene>
<keyword evidence="7 9" id="KW-0496">Mitochondrion</keyword>
<organism evidence="10 11">
    <name type="scientific">Sphaeroforma arctica JP610</name>
    <dbReference type="NCBI Taxonomy" id="667725"/>
    <lineage>
        <taxon>Eukaryota</taxon>
        <taxon>Ichthyosporea</taxon>
        <taxon>Ichthyophonida</taxon>
        <taxon>Sphaeroforma</taxon>
    </lineage>
</organism>
<evidence type="ECO:0000313" key="10">
    <source>
        <dbReference type="EMBL" id="KNC75747.1"/>
    </source>
</evidence>
<evidence type="ECO:0000256" key="1">
    <source>
        <dbReference type="ARBA" id="ARBA00004448"/>
    </source>
</evidence>
<sequence>LMVYSGLFMRWSLAIYPPNYALFACHVTNFAAQSIQMGRYTTADKTITEKVTDAVEEVAEKV</sequence>
<evidence type="ECO:0000256" key="3">
    <source>
        <dbReference type="ARBA" id="ARBA00022448"/>
    </source>
</evidence>
<evidence type="ECO:0000256" key="2">
    <source>
        <dbReference type="ARBA" id="ARBA00006416"/>
    </source>
</evidence>
<evidence type="ECO:0000313" key="11">
    <source>
        <dbReference type="Proteomes" id="UP000054560"/>
    </source>
</evidence>
<evidence type="ECO:0000256" key="9">
    <source>
        <dbReference type="RuleBase" id="RU363100"/>
    </source>
</evidence>
<protein>
    <recommendedName>
        <fullName evidence="9">Mitochondrial pyruvate carrier</fullName>
    </recommendedName>
</protein>
<evidence type="ECO:0000256" key="4">
    <source>
        <dbReference type="ARBA" id="ARBA00022692"/>
    </source>
</evidence>
<evidence type="ECO:0000256" key="6">
    <source>
        <dbReference type="ARBA" id="ARBA00022989"/>
    </source>
</evidence>
<dbReference type="AlphaFoldDB" id="A0A0L0FG42"/>
<dbReference type="Pfam" id="PF03650">
    <property type="entry name" value="MPC"/>
    <property type="match status" value="1"/>
</dbReference>